<keyword evidence="2" id="KW-1185">Reference proteome</keyword>
<reference evidence="1 2" key="1">
    <citation type="submission" date="2014-06" db="EMBL/GenBank/DDBJ databases">
        <authorList>
            <person name="Urmite Genomes Urmite Genomes"/>
        </authorList>
    </citation>
    <scope>NUCLEOTIDE SEQUENCE [LARGE SCALE GENOMIC DNA]</scope>
</reference>
<dbReference type="OrthoDB" id="6637672at2"/>
<accession>A0A078KUJ1</accession>
<evidence type="ECO:0000313" key="2">
    <source>
        <dbReference type="Proteomes" id="UP000044071"/>
    </source>
</evidence>
<organism evidence="1 2">
    <name type="scientific">Legionella massiliensis</name>
    <dbReference type="NCBI Taxonomy" id="1034943"/>
    <lineage>
        <taxon>Bacteria</taxon>
        <taxon>Pseudomonadati</taxon>
        <taxon>Pseudomonadota</taxon>
        <taxon>Gammaproteobacteria</taxon>
        <taxon>Legionellales</taxon>
        <taxon>Legionellaceae</taxon>
        <taxon>Legionella</taxon>
    </lineage>
</organism>
<sequence>MSNLIQKIQNKLDSDFIENAFPVLLHHGVKDEHVYVHSIGCSLWNTLGHEFDYMAVVEGPAPSAAGNDIRSDSVWFDKKTVTPKVLIEYERFDGTYKGKRKLLEKLINLIDAAARWQSSTELLVLSFWSQDLVSLPDFNELEQVFQNGALNNKGAFIQVPNNCQLLINRMMFIKGSDGLLRLKNMTYRCIK</sequence>
<dbReference type="eggNOG" id="ENOG503318P">
    <property type="taxonomic scope" value="Bacteria"/>
</dbReference>
<dbReference type="STRING" id="1034943.BN59_00975"/>
<dbReference type="RefSeq" id="WP_052403137.1">
    <property type="nucleotide sequence ID" value="NZ_CCVW01000001.1"/>
</dbReference>
<dbReference type="EMBL" id="CCSB01000001">
    <property type="protein sequence ID" value="CDZ76701.1"/>
    <property type="molecule type" value="Genomic_DNA"/>
</dbReference>
<dbReference type="Proteomes" id="UP000044071">
    <property type="component" value="Unassembled WGS sequence"/>
</dbReference>
<name>A0A078KUJ1_9GAMM</name>
<dbReference type="AlphaFoldDB" id="A0A078KUJ1"/>
<proteinExistence type="predicted"/>
<protein>
    <submittedName>
        <fullName evidence="1">Uncharacterized protein</fullName>
    </submittedName>
</protein>
<gene>
    <name evidence="1" type="ORF">BN59_00975</name>
</gene>
<evidence type="ECO:0000313" key="1">
    <source>
        <dbReference type="EMBL" id="CDZ76701.1"/>
    </source>
</evidence>